<name>A0A0Q2Y1U8_VIBFU</name>
<dbReference type="PROSITE" id="PS50164">
    <property type="entry name" value="GIY_YIG"/>
    <property type="match status" value="1"/>
</dbReference>
<proteinExistence type="inferred from homology"/>
<sequence>MNEDISSPSWWIYLVRTSSNALYCGITTDVARRFTQHQKGQGAKALRGKGPLTLAWQHEIGPSKGDALKLEYRIKQLSKVQKERLILDQHPLPSLN</sequence>
<dbReference type="Gene3D" id="3.40.1440.10">
    <property type="entry name" value="GIY-YIG endonuclease"/>
    <property type="match status" value="1"/>
</dbReference>
<dbReference type="PANTHER" id="PTHR34477:SF1">
    <property type="entry name" value="UPF0213 PROTEIN YHBQ"/>
    <property type="match status" value="1"/>
</dbReference>
<evidence type="ECO:0000313" key="4">
    <source>
        <dbReference type="Proteomes" id="UP000051221"/>
    </source>
</evidence>
<dbReference type="RefSeq" id="WP_004726765.1">
    <property type="nucleotide sequence ID" value="NZ_CABLCD010000014.1"/>
</dbReference>
<dbReference type="InterPro" id="IPR050190">
    <property type="entry name" value="UPF0213_domain"/>
</dbReference>
<dbReference type="InterPro" id="IPR000305">
    <property type="entry name" value="GIY-YIG_endonuc"/>
</dbReference>
<evidence type="ECO:0000313" key="3">
    <source>
        <dbReference type="EMBL" id="KQH86668.1"/>
    </source>
</evidence>
<dbReference type="PANTHER" id="PTHR34477">
    <property type="entry name" value="UPF0213 PROTEIN YHBQ"/>
    <property type="match status" value="1"/>
</dbReference>
<dbReference type="EMBL" id="LKHS01000005">
    <property type="protein sequence ID" value="KQH86668.1"/>
    <property type="molecule type" value="Genomic_DNA"/>
</dbReference>
<dbReference type="Pfam" id="PF01541">
    <property type="entry name" value="GIY-YIG"/>
    <property type="match status" value="1"/>
</dbReference>
<dbReference type="InterPro" id="IPR035901">
    <property type="entry name" value="GIY-YIG_endonuc_sf"/>
</dbReference>
<dbReference type="GeneID" id="50536854"/>
<dbReference type="OrthoDB" id="9797095at2"/>
<keyword evidence="4" id="KW-1185">Reference proteome</keyword>
<dbReference type="FunCoup" id="A0A0Q2Y1U8">
    <property type="interactions" value="130"/>
</dbReference>
<gene>
    <name evidence="3" type="ORF">AMR76_06145</name>
</gene>
<dbReference type="SUPFAM" id="SSF82771">
    <property type="entry name" value="GIY-YIG endonuclease"/>
    <property type="match status" value="1"/>
</dbReference>
<comment type="caution">
    <text evidence="3">The sequence shown here is derived from an EMBL/GenBank/DDBJ whole genome shotgun (WGS) entry which is preliminary data.</text>
</comment>
<dbReference type="Proteomes" id="UP000051221">
    <property type="component" value="Unassembled WGS sequence"/>
</dbReference>
<evidence type="ECO:0000259" key="2">
    <source>
        <dbReference type="PROSITE" id="PS50164"/>
    </source>
</evidence>
<reference evidence="3 4" key="1">
    <citation type="submission" date="2015-08" db="EMBL/GenBank/DDBJ databases">
        <title>Antibacterial properties of a collection of Vibrionaceae strains.</title>
        <authorList>
            <person name="Giubergia S."/>
        </authorList>
    </citation>
    <scope>NUCLEOTIDE SEQUENCE [LARGE SCALE GENOMIC DNA]</scope>
    <source>
        <strain evidence="3 4">S0821</strain>
    </source>
</reference>
<organism evidence="3 4">
    <name type="scientific">Vibrio furnissii</name>
    <dbReference type="NCBI Taxonomy" id="29494"/>
    <lineage>
        <taxon>Bacteria</taxon>
        <taxon>Pseudomonadati</taxon>
        <taxon>Pseudomonadota</taxon>
        <taxon>Gammaproteobacteria</taxon>
        <taxon>Vibrionales</taxon>
        <taxon>Vibrionaceae</taxon>
        <taxon>Vibrio</taxon>
    </lineage>
</organism>
<evidence type="ECO:0000256" key="1">
    <source>
        <dbReference type="ARBA" id="ARBA00007435"/>
    </source>
</evidence>
<dbReference type="AlphaFoldDB" id="A0A0Q2Y1U8"/>
<comment type="similarity">
    <text evidence="1">Belongs to the UPF0213 family.</text>
</comment>
<protein>
    <recommendedName>
        <fullName evidence="2">GIY-YIG domain-containing protein</fullName>
    </recommendedName>
</protein>
<accession>A0A0Q2Y1U8</accession>
<dbReference type="CDD" id="cd10456">
    <property type="entry name" value="GIY-YIG_UPF0213"/>
    <property type="match status" value="1"/>
</dbReference>
<feature type="domain" description="GIY-YIG" evidence="2">
    <location>
        <begin position="8"/>
        <end position="84"/>
    </location>
</feature>
<dbReference type="InParanoid" id="A0A0Q2Y1U8"/>